<name>A0A0J6WTI4_MYCCU</name>
<proteinExistence type="predicted"/>
<feature type="transmembrane region" description="Helical" evidence="1">
    <location>
        <begin position="12"/>
        <end position="36"/>
    </location>
</feature>
<dbReference type="PATRIC" id="fig|1800.3.peg.14"/>
<evidence type="ECO:0000256" key="1">
    <source>
        <dbReference type="SAM" id="Phobius"/>
    </source>
</evidence>
<sequence>MIRRPLRLWQRNAIAGGIVAAALTVATVTDLGPAWLSYRDSVHPQHVVPAGGEATVAGQTWSISAVRHLGSAVGPGTRPLPDGAVMMTVTVERTGPGQPGQWCMGVLTDGQRRWRGESPPTYGVRAAGGAGSNCATPGPQQWIFLIPGDAVPTALDITGSASAILVRLEL</sequence>
<accession>A0A0J6WTI4</accession>
<dbReference type="AlphaFoldDB" id="A0A0J6WTI4"/>
<keyword evidence="1" id="KW-0812">Transmembrane</keyword>
<gene>
    <name evidence="2" type="ORF">MCHUDSM44219_00014</name>
</gene>
<reference evidence="2 3" key="1">
    <citation type="journal article" date="2015" name="Genome Biol. Evol.">
        <title>Characterization of Three Mycobacterium spp. with Potential Use in Bioremediation by Genome Sequencing and Comparative Genomics.</title>
        <authorList>
            <person name="Das S."/>
            <person name="Pettersson B.M."/>
            <person name="Behra P.R."/>
            <person name="Ramesh M."/>
            <person name="Dasgupta S."/>
            <person name="Bhattacharya A."/>
            <person name="Kirsebom L.A."/>
        </authorList>
    </citation>
    <scope>NUCLEOTIDE SEQUENCE [LARGE SCALE GENOMIC DNA]</scope>
    <source>
        <strain evidence="2 3">DSM 44219</strain>
    </source>
</reference>
<evidence type="ECO:0000313" key="3">
    <source>
        <dbReference type="Proteomes" id="UP000036176"/>
    </source>
</evidence>
<protein>
    <submittedName>
        <fullName evidence="2">Uncharacterized protein</fullName>
    </submittedName>
</protein>
<dbReference type="OrthoDB" id="4762808at2"/>
<keyword evidence="1" id="KW-0472">Membrane</keyword>
<dbReference type="EMBL" id="JYNX01000001">
    <property type="protein sequence ID" value="KMO85057.1"/>
    <property type="molecule type" value="Genomic_DNA"/>
</dbReference>
<dbReference type="Proteomes" id="UP000036176">
    <property type="component" value="Unassembled WGS sequence"/>
</dbReference>
<keyword evidence="3" id="KW-1185">Reference proteome</keyword>
<comment type="caution">
    <text evidence="2">The sequence shown here is derived from an EMBL/GenBank/DDBJ whole genome shotgun (WGS) entry which is preliminary data.</text>
</comment>
<keyword evidence="1" id="KW-1133">Transmembrane helix</keyword>
<dbReference type="RefSeq" id="WP_048416184.1">
    <property type="nucleotide sequence ID" value="NZ_JYNX01000001.1"/>
</dbReference>
<evidence type="ECO:0000313" key="2">
    <source>
        <dbReference type="EMBL" id="KMO85057.1"/>
    </source>
</evidence>
<organism evidence="2 3">
    <name type="scientific">Mycolicibacterium chubuense</name>
    <name type="common">Mycobacterium chubuense</name>
    <dbReference type="NCBI Taxonomy" id="1800"/>
    <lineage>
        <taxon>Bacteria</taxon>
        <taxon>Bacillati</taxon>
        <taxon>Actinomycetota</taxon>
        <taxon>Actinomycetes</taxon>
        <taxon>Mycobacteriales</taxon>
        <taxon>Mycobacteriaceae</taxon>
        <taxon>Mycolicibacterium</taxon>
    </lineage>
</organism>